<gene>
    <name evidence="3" type="ORF">Tco_0953576</name>
</gene>
<proteinExistence type="predicted"/>
<keyword evidence="4" id="KW-1185">Reference proteome</keyword>
<dbReference type="InterPro" id="IPR058594">
    <property type="entry name" value="PB1-like_dom_pln"/>
</dbReference>
<evidence type="ECO:0000256" key="1">
    <source>
        <dbReference type="SAM" id="MobiDB-lite"/>
    </source>
</evidence>
<feature type="domain" description="PB1-like" evidence="2">
    <location>
        <begin position="57"/>
        <end position="154"/>
    </location>
</feature>
<dbReference type="Proteomes" id="UP001151760">
    <property type="component" value="Unassembled WGS sequence"/>
</dbReference>
<evidence type="ECO:0000259" key="2">
    <source>
        <dbReference type="Pfam" id="PF26130"/>
    </source>
</evidence>
<feature type="compositionally biased region" description="Acidic residues" evidence="1">
    <location>
        <begin position="232"/>
        <end position="256"/>
    </location>
</feature>
<name>A0ABQ5E0C6_9ASTR</name>
<dbReference type="Pfam" id="PF26130">
    <property type="entry name" value="PB1-like"/>
    <property type="match status" value="1"/>
</dbReference>
<reference evidence="3" key="1">
    <citation type="journal article" date="2022" name="Int. J. Mol. Sci.">
        <title>Draft Genome of Tanacetum Coccineum: Genomic Comparison of Closely Related Tanacetum-Family Plants.</title>
        <authorList>
            <person name="Yamashiro T."/>
            <person name="Shiraishi A."/>
            <person name="Nakayama K."/>
            <person name="Satake H."/>
        </authorList>
    </citation>
    <scope>NUCLEOTIDE SEQUENCE</scope>
</reference>
<sequence>MDERRDLKTGDVIDELWLAGEAAWKTPPSNKVALSSSFTVLFSNSTKLISELLPLKSIQIHHGGFFTKPPGRCYTNRTFNYVDFVDANLFSVIELQEMLKTLGYENKKNKMYYHYKIPNNNLDYGLQALGNNVDVMNLVRYIDKYRLIEVFIEHEYTVLETYFKSPQKLRPGEIDDLKSCALDRKPFKKPGLKVNRLPQLLLEGPSLNDDVEVPSFNAEKEKETTDYVVSESNEEDFNEDENGSESYEEAANEDETVGPSKGNLEVPAQMDVEEGYDLDDFDMDIDCVSDVEFSKERKKGLRALSNESKNKVGHFYVRQEFADKKEATALVTCQAVATRRQLYVWKNDKVRVRAVCRGKCLENTNSVGPNASGLNSPSKGKLKQVNGNWIKSKTVKTSCSGQGINKVDGIKIKVGGKKGSYLYDTITCLWSLQISKENNTWTVKTYKDEHTCLQTREMKLLTENGFPMRLKIQ</sequence>
<comment type="caution">
    <text evidence="3">The sequence shown here is derived from an EMBL/GenBank/DDBJ whole genome shotgun (WGS) entry which is preliminary data.</text>
</comment>
<evidence type="ECO:0000313" key="3">
    <source>
        <dbReference type="EMBL" id="GJT44861.1"/>
    </source>
</evidence>
<evidence type="ECO:0000313" key="4">
    <source>
        <dbReference type="Proteomes" id="UP001151760"/>
    </source>
</evidence>
<organism evidence="3 4">
    <name type="scientific">Tanacetum coccineum</name>
    <dbReference type="NCBI Taxonomy" id="301880"/>
    <lineage>
        <taxon>Eukaryota</taxon>
        <taxon>Viridiplantae</taxon>
        <taxon>Streptophyta</taxon>
        <taxon>Embryophyta</taxon>
        <taxon>Tracheophyta</taxon>
        <taxon>Spermatophyta</taxon>
        <taxon>Magnoliopsida</taxon>
        <taxon>eudicotyledons</taxon>
        <taxon>Gunneridae</taxon>
        <taxon>Pentapetalae</taxon>
        <taxon>asterids</taxon>
        <taxon>campanulids</taxon>
        <taxon>Asterales</taxon>
        <taxon>Asteraceae</taxon>
        <taxon>Asteroideae</taxon>
        <taxon>Anthemideae</taxon>
        <taxon>Anthemidinae</taxon>
        <taxon>Tanacetum</taxon>
    </lineage>
</organism>
<protein>
    <recommendedName>
        <fullName evidence="2">PB1-like domain-containing protein</fullName>
    </recommendedName>
</protein>
<dbReference type="EMBL" id="BQNB010015850">
    <property type="protein sequence ID" value="GJT44861.1"/>
    <property type="molecule type" value="Genomic_DNA"/>
</dbReference>
<feature type="region of interest" description="Disordered" evidence="1">
    <location>
        <begin position="217"/>
        <end position="264"/>
    </location>
</feature>
<accession>A0ABQ5E0C6</accession>
<reference evidence="3" key="2">
    <citation type="submission" date="2022-01" db="EMBL/GenBank/DDBJ databases">
        <authorList>
            <person name="Yamashiro T."/>
            <person name="Shiraishi A."/>
            <person name="Satake H."/>
            <person name="Nakayama K."/>
        </authorList>
    </citation>
    <scope>NUCLEOTIDE SEQUENCE</scope>
</reference>